<organism evidence="6 7">
    <name type="scientific">Agromyces lapidis</name>
    <dbReference type="NCBI Taxonomy" id="279574"/>
    <lineage>
        <taxon>Bacteria</taxon>
        <taxon>Bacillati</taxon>
        <taxon>Actinomycetota</taxon>
        <taxon>Actinomycetes</taxon>
        <taxon>Micrococcales</taxon>
        <taxon>Microbacteriaceae</taxon>
        <taxon>Agromyces</taxon>
    </lineage>
</organism>
<proteinExistence type="predicted"/>
<comment type="caution">
    <text evidence="6">The sequence shown here is derived from an EMBL/GenBank/DDBJ whole genome shotgun (WGS) entry which is preliminary data.</text>
</comment>
<protein>
    <submittedName>
        <fullName evidence="6">FAD-dependent oxidoreductase</fullName>
    </submittedName>
</protein>
<dbReference type="Proteomes" id="UP001589667">
    <property type="component" value="Unassembled WGS sequence"/>
</dbReference>
<evidence type="ECO:0000256" key="2">
    <source>
        <dbReference type="ARBA" id="ARBA00022630"/>
    </source>
</evidence>
<name>A0ABV5SS14_9MICO</name>
<evidence type="ECO:0000256" key="3">
    <source>
        <dbReference type="ARBA" id="ARBA00022827"/>
    </source>
</evidence>
<dbReference type="InterPro" id="IPR045170">
    <property type="entry name" value="MTOX"/>
</dbReference>
<dbReference type="InterPro" id="IPR006076">
    <property type="entry name" value="FAD-dep_OxRdtase"/>
</dbReference>
<keyword evidence="2" id="KW-0285">Flavoprotein</keyword>
<keyword evidence="4" id="KW-0560">Oxidoreductase</keyword>
<dbReference type="PANTHER" id="PTHR10961:SF46">
    <property type="entry name" value="PEROXISOMAL SARCOSINE OXIDASE"/>
    <property type="match status" value="1"/>
</dbReference>
<dbReference type="RefSeq" id="WP_157422207.1">
    <property type="nucleotide sequence ID" value="NZ_BAAANI010000002.1"/>
</dbReference>
<dbReference type="Gene3D" id="3.30.9.10">
    <property type="entry name" value="D-Amino Acid Oxidase, subunit A, domain 2"/>
    <property type="match status" value="1"/>
</dbReference>
<dbReference type="PANTHER" id="PTHR10961">
    <property type="entry name" value="PEROXISOMAL SARCOSINE OXIDASE"/>
    <property type="match status" value="1"/>
</dbReference>
<keyword evidence="3" id="KW-0274">FAD</keyword>
<comment type="cofactor">
    <cofactor evidence="1">
        <name>FAD</name>
        <dbReference type="ChEBI" id="CHEBI:57692"/>
    </cofactor>
</comment>
<evidence type="ECO:0000256" key="1">
    <source>
        <dbReference type="ARBA" id="ARBA00001974"/>
    </source>
</evidence>
<dbReference type="Pfam" id="PF01266">
    <property type="entry name" value="DAO"/>
    <property type="match status" value="1"/>
</dbReference>
<evidence type="ECO:0000313" key="6">
    <source>
        <dbReference type="EMBL" id="MFB9643136.1"/>
    </source>
</evidence>
<dbReference type="InterPro" id="IPR036188">
    <property type="entry name" value="FAD/NAD-bd_sf"/>
</dbReference>
<accession>A0ABV5SS14</accession>
<evidence type="ECO:0000256" key="4">
    <source>
        <dbReference type="ARBA" id="ARBA00023002"/>
    </source>
</evidence>
<feature type="domain" description="FAD dependent oxidoreductase" evidence="5">
    <location>
        <begin position="3"/>
        <end position="350"/>
    </location>
</feature>
<dbReference type="Gene3D" id="3.50.50.60">
    <property type="entry name" value="FAD/NAD(P)-binding domain"/>
    <property type="match status" value="1"/>
</dbReference>
<dbReference type="SUPFAM" id="SSF51905">
    <property type="entry name" value="FAD/NAD(P)-binding domain"/>
    <property type="match status" value="1"/>
</dbReference>
<reference evidence="6 7" key="1">
    <citation type="submission" date="2024-09" db="EMBL/GenBank/DDBJ databases">
        <authorList>
            <person name="Sun Q."/>
            <person name="Mori K."/>
        </authorList>
    </citation>
    <scope>NUCLEOTIDE SEQUENCE [LARGE SCALE GENOMIC DNA]</scope>
    <source>
        <strain evidence="6 7">JCM 14321</strain>
    </source>
</reference>
<keyword evidence="7" id="KW-1185">Reference proteome</keyword>
<evidence type="ECO:0000313" key="7">
    <source>
        <dbReference type="Proteomes" id="UP001589667"/>
    </source>
</evidence>
<gene>
    <name evidence="6" type="ORF">ACFFQV_12640</name>
</gene>
<sequence length="406" mass="42506">MQIIVIGAGAWGLPAAAELAERGHRVTLVDRYGPANPLSSSHGPTRIWRLADPDPAKIRMTRQSLAAMERLSQIAGEPVFLRRGLVWRDSPAALDAFEWTLAMEGLPHLRLDADRVGARFPGLVPDGRGAIYTSEAGPVLAEVSLRAQLRRFEQAGGTLRIAHVVDVDADASGDGPRRVHLAGGETLEADALVVAAGPGASALLERLGLDVPLHPHLEQVVHIADPAQPFDELPDLIDIAAGDRPTLYAMTTPGVGFKLGLDAPLRDAEWGVDDDRTPDAARTAMLLDYARTELGMRGAEVVDAKVCTWTDSPDGRFVIGTPLPGVTVACGDSGEGFKFSALMGLVVADLAEGETPPVDLEPFRFDRFSGAEAVAGGGATAARASLAAPTSLGGSHVDGGSPEASA</sequence>
<evidence type="ECO:0000259" key="5">
    <source>
        <dbReference type="Pfam" id="PF01266"/>
    </source>
</evidence>
<dbReference type="EMBL" id="JBHMBL010000002">
    <property type="protein sequence ID" value="MFB9643136.1"/>
    <property type="molecule type" value="Genomic_DNA"/>
</dbReference>